<name>A0A8J3DE04_9BACT</name>
<dbReference type="Proteomes" id="UP000642829">
    <property type="component" value="Unassembled WGS sequence"/>
</dbReference>
<dbReference type="EMBL" id="BMXG01000004">
    <property type="protein sequence ID" value="GHB95311.1"/>
    <property type="molecule type" value="Genomic_DNA"/>
</dbReference>
<accession>A0A8J3DE04</accession>
<reference evidence="1" key="1">
    <citation type="journal article" date="2014" name="Int. J. Syst. Evol. Microbiol.">
        <title>Complete genome sequence of Corynebacterium casei LMG S-19264T (=DSM 44701T), isolated from a smear-ripened cheese.</title>
        <authorList>
            <consortium name="US DOE Joint Genome Institute (JGI-PGF)"/>
            <person name="Walter F."/>
            <person name="Albersmeier A."/>
            <person name="Kalinowski J."/>
            <person name="Ruckert C."/>
        </authorList>
    </citation>
    <scope>NUCLEOTIDE SEQUENCE</scope>
    <source>
        <strain evidence="1">KCTC 12870</strain>
    </source>
</reference>
<evidence type="ECO:0000313" key="1">
    <source>
        <dbReference type="EMBL" id="GHB95311.1"/>
    </source>
</evidence>
<keyword evidence="2" id="KW-1185">Reference proteome</keyword>
<dbReference type="Gene3D" id="3.40.50.2000">
    <property type="entry name" value="Glycogen Phosphorylase B"/>
    <property type="match status" value="1"/>
</dbReference>
<evidence type="ECO:0008006" key="3">
    <source>
        <dbReference type="Google" id="ProtNLM"/>
    </source>
</evidence>
<sequence length="376" mass="41622">MRSIGLICGSLEPNRNGVGDYSRRLAQALNTLGESTIILALADPYVETPTEELQDGIMVLRLPEKLTKGERKAHLTSWLDTNQPRQLILQYVPFAYHYKGLPWTTLSQLKKSIGSIPLHWMCHETWCGLGRECKLKERLLGIAQQALLRHFIKGAKSVCTSIPYYRTLLSKIIATPVHLLPIYSNIPLRAPISDKTIADYRLNLASKSSAEDLFILLFGRIAADFPADEFLLTLDKMLKQAGLRAYILSAGQIDRGEGAWEAFQSAPTEQIEYLRLGELSSDNIDKLIQAVDFGLATTPLESIGKSSTSIAILERGKPVIAHGSSDTIGIAPELFPSGQILQLKDLNSQLFRDPPSFPVKNLTPHVAQQLLKILAS</sequence>
<dbReference type="SUPFAM" id="SSF53756">
    <property type="entry name" value="UDP-Glycosyltransferase/glycogen phosphorylase"/>
    <property type="match status" value="1"/>
</dbReference>
<comment type="caution">
    <text evidence="1">The sequence shown here is derived from an EMBL/GenBank/DDBJ whole genome shotgun (WGS) entry which is preliminary data.</text>
</comment>
<protein>
    <recommendedName>
        <fullName evidence="3">Glycosyltransferase</fullName>
    </recommendedName>
</protein>
<reference evidence="1" key="2">
    <citation type="submission" date="2020-09" db="EMBL/GenBank/DDBJ databases">
        <authorList>
            <person name="Sun Q."/>
            <person name="Kim S."/>
        </authorList>
    </citation>
    <scope>NUCLEOTIDE SEQUENCE</scope>
    <source>
        <strain evidence="1">KCTC 12870</strain>
    </source>
</reference>
<gene>
    <name evidence="1" type="ORF">GCM10007047_08770</name>
</gene>
<organism evidence="1 2">
    <name type="scientific">Cerasicoccus arenae</name>
    <dbReference type="NCBI Taxonomy" id="424488"/>
    <lineage>
        <taxon>Bacteria</taxon>
        <taxon>Pseudomonadati</taxon>
        <taxon>Verrucomicrobiota</taxon>
        <taxon>Opitutia</taxon>
        <taxon>Puniceicoccales</taxon>
        <taxon>Cerasicoccaceae</taxon>
        <taxon>Cerasicoccus</taxon>
    </lineage>
</organism>
<dbReference type="AlphaFoldDB" id="A0A8J3DE04"/>
<dbReference type="RefSeq" id="WP_189512257.1">
    <property type="nucleotide sequence ID" value="NZ_BMXG01000004.1"/>
</dbReference>
<evidence type="ECO:0000313" key="2">
    <source>
        <dbReference type="Proteomes" id="UP000642829"/>
    </source>
</evidence>
<proteinExistence type="predicted"/>